<dbReference type="GO" id="GO:0036444">
    <property type="term" value="P:calcium import into the mitochondrion"/>
    <property type="evidence" value="ECO:0007669"/>
    <property type="project" value="TreeGrafter"/>
</dbReference>
<keyword evidence="4 15" id="KW-0109">Calcium transport</keyword>
<keyword evidence="6 15" id="KW-0812">Transmembrane</keyword>
<dbReference type="AlphaFoldDB" id="A0A8D9EPM4"/>
<keyword evidence="7 15" id="KW-0999">Mitochondrion inner membrane</keyword>
<evidence type="ECO:0000256" key="1">
    <source>
        <dbReference type="ARBA" id="ARBA00004448"/>
    </source>
</evidence>
<dbReference type="PANTHER" id="PTHR13462:SF10">
    <property type="entry name" value="CALCIUM UNIPORTER PROTEIN, MITOCHONDRIAL"/>
    <property type="match status" value="1"/>
</dbReference>
<comment type="subcellular location">
    <subcellularLocation>
        <location evidence="1 15">Mitochondrion inner membrane</location>
        <topology evidence="1 15">Multi-pass membrane protein</topology>
    </subcellularLocation>
</comment>
<evidence type="ECO:0000256" key="11">
    <source>
        <dbReference type="ARBA" id="ARBA00023128"/>
    </source>
</evidence>
<feature type="domain" description="Calcium uniporter protein C-terminal" evidence="16">
    <location>
        <begin position="119"/>
        <end position="320"/>
    </location>
</feature>
<dbReference type="InterPro" id="IPR039055">
    <property type="entry name" value="MCU_fam"/>
</dbReference>
<evidence type="ECO:0000256" key="4">
    <source>
        <dbReference type="ARBA" id="ARBA00022568"/>
    </source>
</evidence>
<protein>
    <recommendedName>
        <fullName evidence="15">Calcium uniporter protein</fullName>
    </recommendedName>
</protein>
<dbReference type="EMBL" id="HBUF01555803">
    <property type="protein sequence ID" value="CAG6760318.1"/>
    <property type="molecule type" value="Transcribed_RNA"/>
</dbReference>
<evidence type="ECO:0000256" key="14">
    <source>
        <dbReference type="ARBA" id="ARBA00036634"/>
    </source>
</evidence>
<organism evidence="17">
    <name type="scientific">Cacopsylla melanoneura</name>
    <dbReference type="NCBI Taxonomy" id="428564"/>
    <lineage>
        <taxon>Eukaryota</taxon>
        <taxon>Metazoa</taxon>
        <taxon>Ecdysozoa</taxon>
        <taxon>Arthropoda</taxon>
        <taxon>Hexapoda</taxon>
        <taxon>Insecta</taxon>
        <taxon>Pterygota</taxon>
        <taxon>Neoptera</taxon>
        <taxon>Paraneoptera</taxon>
        <taxon>Hemiptera</taxon>
        <taxon>Sternorrhyncha</taxon>
        <taxon>Psylloidea</taxon>
        <taxon>Psyllidae</taxon>
        <taxon>Psyllinae</taxon>
        <taxon>Cacopsylla</taxon>
    </lineage>
</organism>
<evidence type="ECO:0000256" key="13">
    <source>
        <dbReference type="ARBA" id="ARBA00023303"/>
    </source>
</evidence>
<dbReference type="GO" id="GO:0051560">
    <property type="term" value="P:mitochondrial calcium ion homeostasis"/>
    <property type="evidence" value="ECO:0007669"/>
    <property type="project" value="UniProtKB-UniRule"/>
</dbReference>
<dbReference type="InterPro" id="IPR006769">
    <property type="entry name" value="MCU_C"/>
</dbReference>
<keyword evidence="5 15" id="KW-0107">Calcium channel</keyword>
<evidence type="ECO:0000313" key="17">
    <source>
        <dbReference type="EMBL" id="CAG6760319.1"/>
    </source>
</evidence>
<comment type="catalytic activity">
    <reaction evidence="14">
        <text>Ca(2+)(in) = Ca(2+)(out)</text>
        <dbReference type="Rhea" id="RHEA:29671"/>
        <dbReference type="ChEBI" id="CHEBI:29108"/>
    </reaction>
</comment>
<dbReference type="EMBL" id="HBUF01555807">
    <property type="protein sequence ID" value="CAG6760322.1"/>
    <property type="molecule type" value="Transcribed_RNA"/>
</dbReference>
<keyword evidence="3 15" id="KW-0813">Transport</keyword>
<keyword evidence="10 15" id="KW-0406">Ion transport</keyword>
<dbReference type="EMBL" id="HBUF01006189">
    <property type="protein sequence ID" value="CAG6607023.1"/>
    <property type="molecule type" value="Transcribed_RNA"/>
</dbReference>
<dbReference type="EMBL" id="HBUF01555804">
    <property type="protein sequence ID" value="CAG6760319.1"/>
    <property type="molecule type" value="Transcribed_RNA"/>
</dbReference>
<dbReference type="GO" id="GO:0015292">
    <property type="term" value="F:uniporter activity"/>
    <property type="evidence" value="ECO:0007669"/>
    <property type="project" value="UniProtKB-UniRule"/>
</dbReference>
<keyword evidence="8 15" id="KW-0106">Calcium</keyword>
<dbReference type="PANTHER" id="PTHR13462">
    <property type="entry name" value="CALCIUM UNIPORTER PROTEIN, MITOCHONDRIAL"/>
    <property type="match status" value="1"/>
</dbReference>
<keyword evidence="13 15" id="KW-0407">Ion channel</keyword>
<comment type="domain">
    <text evidence="15">The selectivity filter, in which calcium ions are arranged in single file, is composed of two acidic rings separated by one helical turn along the central axis of the channel pore.</text>
</comment>
<feature type="transmembrane region" description="Helical" evidence="15">
    <location>
        <begin position="267"/>
        <end position="285"/>
    </location>
</feature>
<dbReference type="EMBL" id="HBUF01373522">
    <property type="protein sequence ID" value="CAG6727264.1"/>
    <property type="molecule type" value="Transcribed_RNA"/>
</dbReference>
<dbReference type="GO" id="GO:0005262">
    <property type="term" value="F:calcium channel activity"/>
    <property type="evidence" value="ECO:0007669"/>
    <property type="project" value="UniProtKB-UniRule"/>
</dbReference>
<dbReference type="Pfam" id="PF04678">
    <property type="entry name" value="MCU"/>
    <property type="match status" value="1"/>
</dbReference>
<dbReference type="EMBL" id="HBUF01555805">
    <property type="protein sequence ID" value="CAG6760320.1"/>
    <property type="molecule type" value="Transcribed_RNA"/>
</dbReference>
<comment type="function">
    <text evidence="15">Mitochondrial inner membrane calcium uniporter that mediates calcium uptake into mitochondria. Mitochondrial calcium homeostasis plays key roles in cellular physiology and regulates cell bioenergetics, cytoplasmic calcium signals and activation of cell death pathways.</text>
</comment>
<evidence type="ECO:0000256" key="2">
    <source>
        <dbReference type="ARBA" id="ARBA00005653"/>
    </source>
</evidence>
<reference evidence="17" key="1">
    <citation type="submission" date="2021-05" db="EMBL/GenBank/DDBJ databases">
        <authorList>
            <person name="Alioto T."/>
            <person name="Alioto T."/>
            <person name="Gomez Garrido J."/>
        </authorList>
    </citation>
    <scope>NUCLEOTIDE SEQUENCE</scope>
</reference>
<evidence type="ECO:0000256" key="6">
    <source>
        <dbReference type="ARBA" id="ARBA00022692"/>
    </source>
</evidence>
<keyword evidence="12 15" id="KW-0472">Membrane</keyword>
<evidence type="ECO:0000256" key="5">
    <source>
        <dbReference type="ARBA" id="ARBA00022673"/>
    </source>
</evidence>
<evidence type="ECO:0000256" key="7">
    <source>
        <dbReference type="ARBA" id="ARBA00022792"/>
    </source>
</evidence>
<evidence type="ECO:0000256" key="8">
    <source>
        <dbReference type="ARBA" id="ARBA00022837"/>
    </source>
</evidence>
<comment type="similarity">
    <text evidence="2 15">Belongs to the MCU (TC 1.A.77) family.</text>
</comment>
<keyword evidence="11 15" id="KW-0496">Mitochondrion</keyword>
<sequence>MAARTSLFRSRLFLIVDINRIFNYCSFSICKVNNYSSFPPFQNSPQQPFLSAAVVTKQNQIRFTGNLSDYEEESDVRLVYRKGLPHITVPLPSRKEKCCFILRPITHTVGDFLQMLREEDKGVDRVLIKTKDKVKIASSNSIQSLLDDDFLLAINDLEFLVKAPLDEKLFKDDLERLSEVRHLISHLYEALNVGEHHVQQEKEIKSQLETVKNKLEPLEKQKFALELNSSRHTSILKWVGLGLMSVQFGILARLTWWEYSWDIMEPVTYFVTYGTAMGTYAYYVLTKQEYYLPDVRDRQFLIHLHKRAKKIGFPLEQYNCLKNECGKLENDLARLRDPLIPPYRGYEFQVPSDLSYKQSSSSINKFKEQIKMILSKQSHGANKNDTS</sequence>
<evidence type="ECO:0000256" key="3">
    <source>
        <dbReference type="ARBA" id="ARBA00022448"/>
    </source>
</evidence>
<evidence type="ECO:0000256" key="10">
    <source>
        <dbReference type="ARBA" id="ARBA00023065"/>
    </source>
</evidence>
<evidence type="ECO:0000256" key="12">
    <source>
        <dbReference type="ARBA" id="ARBA00023136"/>
    </source>
</evidence>
<dbReference type="GO" id="GO:1990246">
    <property type="term" value="C:uniplex complex"/>
    <property type="evidence" value="ECO:0007669"/>
    <property type="project" value="TreeGrafter"/>
</dbReference>
<evidence type="ECO:0000256" key="9">
    <source>
        <dbReference type="ARBA" id="ARBA00022989"/>
    </source>
</evidence>
<name>A0A8D9EPM4_9HEMI</name>
<dbReference type="EMBL" id="HBUF01006188">
    <property type="protein sequence ID" value="CAG6607022.1"/>
    <property type="molecule type" value="Transcribed_RNA"/>
</dbReference>
<keyword evidence="9 15" id="KW-1133">Transmembrane helix</keyword>
<feature type="transmembrane region" description="Helical" evidence="15">
    <location>
        <begin position="235"/>
        <end position="255"/>
    </location>
</feature>
<accession>A0A8D9EPM4</accession>
<proteinExistence type="inferred from homology"/>
<evidence type="ECO:0000256" key="15">
    <source>
        <dbReference type="RuleBase" id="RU367035"/>
    </source>
</evidence>
<evidence type="ECO:0000259" key="16">
    <source>
        <dbReference type="Pfam" id="PF04678"/>
    </source>
</evidence>